<evidence type="ECO:0000259" key="1">
    <source>
        <dbReference type="Pfam" id="PF09825"/>
    </source>
</evidence>
<dbReference type="Pfam" id="PF09825">
    <property type="entry name" value="BPL_N"/>
    <property type="match status" value="1"/>
</dbReference>
<proteinExistence type="predicted"/>
<accession>H2ZC67</accession>
<reference evidence="2" key="2">
    <citation type="submission" date="2025-08" db="UniProtKB">
        <authorList>
            <consortium name="Ensembl"/>
        </authorList>
    </citation>
    <scope>IDENTIFICATION</scope>
</reference>
<reference evidence="2" key="3">
    <citation type="submission" date="2025-09" db="UniProtKB">
        <authorList>
            <consortium name="Ensembl"/>
        </authorList>
    </citation>
    <scope>IDENTIFICATION</scope>
</reference>
<dbReference type="InParanoid" id="H2ZC67"/>
<dbReference type="Proteomes" id="UP000007875">
    <property type="component" value="Unassembled WGS sequence"/>
</dbReference>
<keyword evidence="3" id="KW-1185">Reference proteome</keyword>
<dbReference type="Ensembl" id="ENSCSAVT00000015357.1">
    <property type="protein sequence ID" value="ENSCSAVP00000015183.1"/>
    <property type="gene ID" value="ENSCSAVG00000008904.1"/>
</dbReference>
<name>H2ZC67_CIOSA</name>
<evidence type="ECO:0000313" key="2">
    <source>
        <dbReference type="Ensembl" id="ENSCSAVP00000015183.1"/>
    </source>
</evidence>
<reference evidence="3" key="1">
    <citation type="submission" date="2003-08" db="EMBL/GenBank/DDBJ databases">
        <authorList>
            <person name="Birren B."/>
            <person name="Nusbaum C."/>
            <person name="Abebe A."/>
            <person name="Abouelleil A."/>
            <person name="Adekoya E."/>
            <person name="Ait-zahra M."/>
            <person name="Allen N."/>
            <person name="Allen T."/>
            <person name="An P."/>
            <person name="Anderson M."/>
            <person name="Anderson S."/>
            <person name="Arachchi H."/>
            <person name="Armbruster J."/>
            <person name="Bachantsang P."/>
            <person name="Baldwin J."/>
            <person name="Barry A."/>
            <person name="Bayul T."/>
            <person name="Blitshsteyn B."/>
            <person name="Bloom T."/>
            <person name="Blye J."/>
            <person name="Boguslavskiy L."/>
            <person name="Borowsky M."/>
            <person name="Boukhgalter B."/>
            <person name="Brunache A."/>
            <person name="Butler J."/>
            <person name="Calixte N."/>
            <person name="Calvo S."/>
            <person name="Camarata J."/>
            <person name="Campo K."/>
            <person name="Chang J."/>
            <person name="Cheshatsang Y."/>
            <person name="Citroen M."/>
            <person name="Collymore A."/>
            <person name="Considine T."/>
            <person name="Cook A."/>
            <person name="Cooke P."/>
            <person name="Corum B."/>
            <person name="Cuomo C."/>
            <person name="David R."/>
            <person name="Dawoe T."/>
            <person name="Degray S."/>
            <person name="Dodge S."/>
            <person name="Dooley K."/>
            <person name="Dorje P."/>
            <person name="Dorjee K."/>
            <person name="Dorris L."/>
            <person name="Duffey N."/>
            <person name="Dupes A."/>
            <person name="Elkins T."/>
            <person name="Engels R."/>
            <person name="Erickson J."/>
            <person name="Farina A."/>
            <person name="Faro S."/>
            <person name="Ferreira P."/>
            <person name="Fischer H."/>
            <person name="Fitzgerald M."/>
            <person name="Foley K."/>
            <person name="Gage D."/>
            <person name="Galagan J."/>
            <person name="Gearin G."/>
            <person name="Gnerre S."/>
            <person name="Gnirke A."/>
            <person name="Goyette A."/>
            <person name="Graham J."/>
            <person name="Grandbois E."/>
            <person name="Gyaltsen K."/>
            <person name="Hafez N."/>
            <person name="Hagopian D."/>
            <person name="Hagos B."/>
            <person name="Hall J."/>
            <person name="Hatcher B."/>
            <person name="Heller A."/>
            <person name="Higgins H."/>
            <person name="Honan T."/>
            <person name="Horn A."/>
            <person name="Houde N."/>
            <person name="Hughes L."/>
            <person name="Hulme W."/>
            <person name="Husby E."/>
            <person name="Iliev I."/>
            <person name="Jaffe D."/>
            <person name="Jones C."/>
            <person name="Kamal M."/>
            <person name="Kamat A."/>
            <person name="Kamvysselis M."/>
            <person name="Karlsson E."/>
            <person name="Kells C."/>
            <person name="Kieu A."/>
            <person name="Kisner P."/>
            <person name="Kodira C."/>
            <person name="Kulbokas E."/>
            <person name="Labutti K."/>
            <person name="Lama D."/>
            <person name="Landers T."/>
            <person name="Leger J."/>
            <person name="Levine S."/>
            <person name="Lewis D."/>
            <person name="Lewis T."/>
            <person name="Lindblad-toh K."/>
            <person name="Liu X."/>
            <person name="Lokyitsang T."/>
            <person name="Lokyitsang Y."/>
            <person name="Lucien O."/>
            <person name="Lui A."/>
            <person name="Ma L.J."/>
            <person name="Mabbitt R."/>
            <person name="Macdonald J."/>
            <person name="Maclean C."/>
            <person name="Major J."/>
            <person name="Manning J."/>
            <person name="Marabella R."/>
            <person name="Maru K."/>
            <person name="Matthews C."/>
            <person name="Mauceli E."/>
            <person name="Mccarthy M."/>
            <person name="Mcdonough S."/>
            <person name="Mcghee T."/>
            <person name="Meldrim J."/>
            <person name="Meneus L."/>
            <person name="Mesirov J."/>
            <person name="Mihalev A."/>
            <person name="Mihova T."/>
            <person name="Mikkelsen T."/>
            <person name="Mlenga V."/>
            <person name="Moru K."/>
            <person name="Mozes J."/>
            <person name="Mulrain L."/>
            <person name="Munson G."/>
            <person name="Naylor J."/>
            <person name="Newes C."/>
            <person name="Nguyen C."/>
            <person name="Nguyen N."/>
            <person name="Nguyen T."/>
            <person name="Nicol R."/>
            <person name="Nielsen C."/>
            <person name="Nizzari M."/>
            <person name="Norbu C."/>
            <person name="Norbu N."/>
            <person name="O'donnell P."/>
            <person name="Okoawo O."/>
            <person name="O'leary S."/>
            <person name="Omotosho B."/>
            <person name="O'neill K."/>
            <person name="Osman S."/>
            <person name="Parker S."/>
            <person name="Perrin D."/>
            <person name="Phunkhang P."/>
            <person name="Piqani B."/>
            <person name="Purcell S."/>
            <person name="Rachupka T."/>
            <person name="Ramasamy U."/>
            <person name="Rameau R."/>
            <person name="Ray V."/>
            <person name="Raymond C."/>
            <person name="Retta R."/>
            <person name="Richardson S."/>
            <person name="Rise C."/>
            <person name="Rodriguez J."/>
            <person name="Rogers J."/>
            <person name="Rogov P."/>
            <person name="Rutman M."/>
            <person name="Schupbach R."/>
            <person name="Seaman C."/>
            <person name="Settipalli S."/>
            <person name="Sharpe T."/>
            <person name="Sheridan J."/>
            <person name="Sherpa N."/>
            <person name="Shi J."/>
            <person name="Smirnov S."/>
            <person name="Smith C."/>
            <person name="Sougnez C."/>
            <person name="Spencer B."/>
            <person name="Stalker J."/>
            <person name="Stange-thomann N."/>
            <person name="Stavropoulos S."/>
            <person name="Stetson K."/>
            <person name="Stone C."/>
            <person name="Stone S."/>
            <person name="Stubbs M."/>
            <person name="Talamas J."/>
            <person name="Tchuinga P."/>
            <person name="Tenzing P."/>
            <person name="Tesfaye S."/>
            <person name="Theodore J."/>
            <person name="Thoulutsang Y."/>
            <person name="Topham K."/>
            <person name="Towey S."/>
            <person name="Tsamla T."/>
            <person name="Tsomo N."/>
            <person name="Vallee D."/>
            <person name="Vassiliev H."/>
            <person name="Venkataraman V."/>
            <person name="Vinson J."/>
            <person name="Vo A."/>
            <person name="Wade C."/>
            <person name="Wang S."/>
            <person name="Wangchuk T."/>
            <person name="Wangdi T."/>
            <person name="Whittaker C."/>
            <person name="Wilkinson J."/>
            <person name="Wu Y."/>
            <person name="Wyman D."/>
            <person name="Yadav S."/>
            <person name="Yang S."/>
            <person name="Yang X."/>
            <person name="Yeager S."/>
            <person name="Yee E."/>
            <person name="Young G."/>
            <person name="Zainoun J."/>
            <person name="Zembeck L."/>
            <person name="Zimmer A."/>
            <person name="Zody M."/>
            <person name="Lander E."/>
        </authorList>
    </citation>
    <scope>NUCLEOTIDE SEQUENCE [LARGE SCALE GENOMIC DNA]</scope>
</reference>
<dbReference type="InterPro" id="IPR019197">
    <property type="entry name" value="Biotin-prot_ligase_N"/>
</dbReference>
<sequence>MKIKPFLKIMLNPFLIKERTSTSIVSRLYKAQANSTTASMKPPNILLYTPGKDSDEANNAITLVKSCLSPNFYTVYPITSAKFYRDPWAENTHTVVIWCSESYLSNHDNLGQVRKSLQNYLKIGGNVLLFNCFSIFNASTITFEPFSKVNVPFFVKTIHGQKESVSALYYPSHFITDASESPQPLHQINTKDHSQSVSVLVNAETCGKLAISMLPLLQNPAHESAGSAVNLLKQLLSSLGLKCIDSSSEISKLDQLSLKLAFLYSNSSSLQEKFITSIRNIPKFQLAPFNDATSI</sequence>
<protein>
    <recommendedName>
        <fullName evidence="1">Biotin-protein ligase N-terminal domain-containing protein</fullName>
    </recommendedName>
</protein>
<dbReference type="HOGENOM" id="CLU_945034_0_0_1"/>
<evidence type="ECO:0000313" key="3">
    <source>
        <dbReference type="Proteomes" id="UP000007875"/>
    </source>
</evidence>
<organism evidence="2 3">
    <name type="scientific">Ciona savignyi</name>
    <name type="common">Pacific transparent sea squirt</name>
    <dbReference type="NCBI Taxonomy" id="51511"/>
    <lineage>
        <taxon>Eukaryota</taxon>
        <taxon>Metazoa</taxon>
        <taxon>Chordata</taxon>
        <taxon>Tunicata</taxon>
        <taxon>Ascidiacea</taxon>
        <taxon>Phlebobranchia</taxon>
        <taxon>Cionidae</taxon>
        <taxon>Ciona</taxon>
    </lineage>
</organism>
<dbReference type="OMA" id="WAENTHT"/>
<dbReference type="AlphaFoldDB" id="H2ZC67"/>
<feature type="domain" description="Biotin-protein ligase N-terminal" evidence="1">
    <location>
        <begin position="44"/>
        <end position="145"/>
    </location>
</feature>
<dbReference type="GeneTree" id="ENSGT00660000097343"/>